<dbReference type="RefSeq" id="WP_279528894.1">
    <property type="nucleotide sequence ID" value="NZ_CP122312.1"/>
</dbReference>
<keyword evidence="3" id="KW-1185">Reference proteome</keyword>
<comment type="caution">
    <text evidence="2">The sequence shown here is derived from an EMBL/GenBank/DDBJ whole genome shotgun (WGS) entry which is preliminary data.</text>
</comment>
<evidence type="ECO:0000313" key="2">
    <source>
        <dbReference type="EMBL" id="MFC7198942.1"/>
    </source>
</evidence>
<feature type="domain" description="Pyrrolo-quinoline quinone repeat" evidence="1">
    <location>
        <begin position="227"/>
        <end position="355"/>
    </location>
</feature>
<dbReference type="InterPro" id="IPR018391">
    <property type="entry name" value="PQQ_b-propeller_rpt"/>
</dbReference>
<evidence type="ECO:0000313" key="3">
    <source>
        <dbReference type="Proteomes" id="UP001596447"/>
    </source>
</evidence>
<gene>
    <name evidence="2" type="ORF">ACFQJ9_05840</name>
</gene>
<dbReference type="AlphaFoldDB" id="A0ABD5Z192"/>
<dbReference type="SUPFAM" id="SSF50998">
    <property type="entry name" value="Quinoprotein alcohol dehydrogenase-like"/>
    <property type="match status" value="2"/>
</dbReference>
<dbReference type="InterPro" id="IPR002372">
    <property type="entry name" value="PQQ_rpt_dom"/>
</dbReference>
<dbReference type="PANTHER" id="PTHR34512:SF30">
    <property type="entry name" value="OUTER MEMBRANE PROTEIN ASSEMBLY FACTOR BAMB"/>
    <property type="match status" value="1"/>
</dbReference>
<organism evidence="2 3">
    <name type="scientific">Halospeciosus flavus</name>
    <dbReference type="NCBI Taxonomy" id="3032283"/>
    <lineage>
        <taxon>Archaea</taxon>
        <taxon>Methanobacteriati</taxon>
        <taxon>Methanobacteriota</taxon>
        <taxon>Stenosarchaea group</taxon>
        <taxon>Halobacteria</taxon>
        <taxon>Halobacteriales</taxon>
        <taxon>Halobacteriaceae</taxon>
        <taxon>Halospeciosus</taxon>
    </lineage>
</organism>
<sequence>MYAYDAVDGDRRWRRQVQYPHGHRYPQFGGLVDGTLFLTDSGTDVIAVDISDGTVRWRINLYEQVAKAVPNRFLTRSSDSPEQFSPLPLATPETVYIQSSYGLHGLAPSDGREQWRLYLGNHDQEDNRVLDEPGGLAVTDDCVWASYSQPTPSIYELEMFDESPSINRLASPMDLPGRPVVARDGDVTVSSQVVWSTDTHRSLAFGAAGGTDVAWQFPGWDSSGPATFSSVATDGDRVFVCEGHESKALFVVFALDASTGGLEWIFRQSLDDGDLSTAAPAEFRVSCPVVGDNTVVVGYGLDSKQTTGQGSLLGLSSGDGRLRWRTDLPMAPWDVAVAGDRVYVSGQEQGVVALSVDGE</sequence>
<feature type="domain" description="Pyrrolo-quinoline quinone repeat" evidence="1">
    <location>
        <begin position="2"/>
        <end position="143"/>
    </location>
</feature>
<dbReference type="Proteomes" id="UP001596447">
    <property type="component" value="Unassembled WGS sequence"/>
</dbReference>
<dbReference type="Gene3D" id="2.130.10.10">
    <property type="entry name" value="YVTN repeat-like/Quinoprotein amine dehydrogenase"/>
    <property type="match status" value="1"/>
</dbReference>
<accession>A0ABD5Z192</accession>
<dbReference type="InterPro" id="IPR011047">
    <property type="entry name" value="Quinoprotein_ADH-like_sf"/>
</dbReference>
<reference evidence="2 3" key="1">
    <citation type="journal article" date="2019" name="Int. J. Syst. Evol. Microbiol.">
        <title>The Global Catalogue of Microorganisms (GCM) 10K type strain sequencing project: providing services to taxonomists for standard genome sequencing and annotation.</title>
        <authorList>
            <consortium name="The Broad Institute Genomics Platform"/>
            <consortium name="The Broad Institute Genome Sequencing Center for Infectious Disease"/>
            <person name="Wu L."/>
            <person name="Ma J."/>
        </authorList>
    </citation>
    <scope>NUCLEOTIDE SEQUENCE [LARGE SCALE GENOMIC DNA]</scope>
    <source>
        <strain evidence="2 3">XZGYJ-43</strain>
    </source>
</reference>
<protein>
    <submittedName>
        <fullName evidence="2">PQQ-binding-like beta-propeller repeat protein</fullName>
    </submittedName>
</protein>
<proteinExistence type="predicted"/>
<dbReference type="InterPro" id="IPR015943">
    <property type="entry name" value="WD40/YVTN_repeat-like_dom_sf"/>
</dbReference>
<name>A0ABD5Z192_9EURY</name>
<dbReference type="EMBL" id="JBHTAR010000011">
    <property type="protein sequence ID" value="MFC7198942.1"/>
    <property type="molecule type" value="Genomic_DNA"/>
</dbReference>
<dbReference type="Gene3D" id="2.40.128.630">
    <property type="match status" value="1"/>
</dbReference>
<evidence type="ECO:0000259" key="1">
    <source>
        <dbReference type="Pfam" id="PF13360"/>
    </source>
</evidence>
<dbReference type="Pfam" id="PF13360">
    <property type="entry name" value="PQQ_2"/>
    <property type="match status" value="2"/>
</dbReference>
<dbReference type="PANTHER" id="PTHR34512">
    <property type="entry name" value="CELL SURFACE PROTEIN"/>
    <property type="match status" value="1"/>
</dbReference>
<dbReference type="SMART" id="SM00564">
    <property type="entry name" value="PQQ"/>
    <property type="match status" value="4"/>
</dbReference>